<evidence type="ECO:0000313" key="2">
    <source>
        <dbReference type="Proteomes" id="UP001157006"/>
    </source>
</evidence>
<evidence type="ECO:0000313" key="1">
    <source>
        <dbReference type="EMBL" id="CAI8592050.1"/>
    </source>
</evidence>
<gene>
    <name evidence="1" type="ORF">VFH_I020080</name>
</gene>
<dbReference type="Proteomes" id="UP001157006">
    <property type="component" value="Chromosome 1S"/>
</dbReference>
<accession>A0AAV0Z6M3</accession>
<proteinExistence type="predicted"/>
<name>A0AAV0Z6M3_VICFA</name>
<protein>
    <submittedName>
        <fullName evidence="1">Uncharacterized protein</fullName>
    </submittedName>
</protein>
<sequence length="148" mass="16906">MKSNTTKPNFPAHESQLITDSISALYVVTNFMIQWFTSVSQRTKTNINIKAENYIASIHSKKTAEESQKKNSLNSLRFIFFDHHDHSLTFCINTVTPESSSSSQGTTTSRFIHLRTHHLHHCFVYHTPSIFNSFFSISTSPISLHNES</sequence>
<dbReference type="EMBL" id="OX451735">
    <property type="protein sequence ID" value="CAI8592050.1"/>
    <property type="molecule type" value="Genomic_DNA"/>
</dbReference>
<reference evidence="1 2" key="1">
    <citation type="submission" date="2023-01" db="EMBL/GenBank/DDBJ databases">
        <authorList>
            <person name="Kreplak J."/>
        </authorList>
    </citation>
    <scope>NUCLEOTIDE SEQUENCE [LARGE SCALE GENOMIC DNA]</scope>
</reference>
<dbReference type="AlphaFoldDB" id="A0AAV0Z6M3"/>
<keyword evidence="2" id="KW-1185">Reference proteome</keyword>
<organism evidence="1 2">
    <name type="scientific">Vicia faba</name>
    <name type="common">Broad bean</name>
    <name type="synonym">Faba vulgaris</name>
    <dbReference type="NCBI Taxonomy" id="3906"/>
    <lineage>
        <taxon>Eukaryota</taxon>
        <taxon>Viridiplantae</taxon>
        <taxon>Streptophyta</taxon>
        <taxon>Embryophyta</taxon>
        <taxon>Tracheophyta</taxon>
        <taxon>Spermatophyta</taxon>
        <taxon>Magnoliopsida</taxon>
        <taxon>eudicotyledons</taxon>
        <taxon>Gunneridae</taxon>
        <taxon>Pentapetalae</taxon>
        <taxon>rosids</taxon>
        <taxon>fabids</taxon>
        <taxon>Fabales</taxon>
        <taxon>Fabaceae</taxon>
        <taxon>Papilionoideae</taxon>
        <taxon>50 kb inversion clade</taxon>
        <taxon>NPAAA clade</taxon>
        <taxon>Hologalegina</taxon>
        <taxon>IRL clade</taxon>
        <taxon>Fabeae</taxon>
        <taxon>Vicia</taxon>
    </lineage>
</organism>